<dbReference type="AlphaFoldDB" id="A0A0G0Q074"/>
<evidence type="ECO:0000256" key="1">
    <source>
        <dbReference type="SAM" id="Phobius"/>
    </source>
</evidence>
<dbReference type="EMBL" id="LBXN01000012">
    <property type="protein sequence ID" value="KKR33729.1"/>
    <property type="molecule type" value="Genomic_DNA"/>
</dbReference>
<reference evidence="2 3" key="1">
    <citation type="journal article" date="2015" name="Nature">
        <title>rRNA introns, odd ribosomes, and small enigmatic genomes across a large radiation of phyla.</title>
        <authorList>
            <person name="Brown C.T."/>
            <person name="Hug L.A."/>
            <person name="Thomas B.C."/>
            <person name="Sharon I."/>
            <person name="Castelle C.J."/>
            <person name="Singh A."/>
            <person name="Wilkins M.J."/>
            <person name="Williams K.H."/>
            <person name="Banfield J.F."/>
        </authorList>
    </citation>
    <scope>NUCLEOTIDE SEQUENCE [LARGE SCALE GENOMIC DNA]</scope>
</reference>
<dbReference type="Pfam" id="PF18901">
    <property type="entry name" value="DUF5657"/>
    <property type="match status" value="1"/>
</dbReference>
<feature type="transmembrane region" description="Helical" evidence="1">
    <location>
        <begin position="16"/>
        <end position="38"/>
    </location>
</feature>
<comment type="caution">
    <text evidence="2">The sequence shown here is derived from an EMBL/GenBank/DDBJ whole genome shotgun (WGS) entry which is preliminary data.</text>
</comment>
<gene>
    <name evidence="2" type="ORF">UT63_C0012G0008</name>
</gene>
<dbReference type="Proteomes" id="UP000034539">
    <property type="component" value="Unassembled WGS sequence"/>
</dbReference>
<keyword evidence="1" id="KW-0472">Membrane</keyword>
<keyword evidence="1" id="KW-0812">Transmembrane</keyword>
<organism evidence="2 3">
    <name type="scientific">Candidatus Gottesmanbacteria bacterium GW2011_GWC2_39_8</name>
    <dbReference type="NCBI Taxonomy" id="1618450"/>
    <lineage>
        <taxon>Bacteria</taxon>
        <taxon>Candidatus Gottesmaniibacteriota</taxon>
    </lineage>
</organism>
<proteinExistence type="predicted"/>
<keyword evidence="1" id="KW-1133">Transmembrane helix</keyword>
<protein>
    <submittedName>
        <fullName evidence="2">Uncharacterized protein</fullName>
    </submittedName>
</protein>
<accession>A0A0G0Q074</accession>
<name>A0A0G0Q074_9BACT</name>
<feature type="transmembrane region" description="Helical" evidence="1">
    <location>
        <begin position="58"/>
        <end position="77"/>
    </location>
</feature>
<sequence length="78" mass="8840">MNFEQLLASLINFSPFLLIKVLVLILTFFYILVAFVIFRQTSLMTKVVEAEVSSMIELITGVHFLSAIFVFILGLVIL</sequence>
<evidence type="ECO:0000313" key="2">
    <source>
        <dbReference type="EMBL" id="KKR33729.1"/>
    </source>
</evidence>
<dbReference type="InterPro" id="IPR043716">
    <property type="entry name" value="DUF5657"/>
</dbReference>
<evidence type="ECO:0000313" key="3">
    <source>
        <dbReference type="Proteomes" id="UP000034539"/>
    </source>
</evidence>